<dbReference type="AlphaFoldDB" id="A0A7I8JHA0"/>
<evidence type="ECO:0000256" key="3">
    <source>
        <dbReference type="ARBA" id="ARBA00022741"/>
    </source>
</evidence>
<evidence type="ECO:0000313" key="10">
    <source>
        <dbReference type="Proteomes" id="UP001189122"/>
    </source>
</evidence>
<dbReference type="Proteomes" id="UP001189122">
    <property type="component" value="Unassembled WGS sequence"/>
</dbReference>
<evidence type="ECO:0000313" key="9">
    <source>
        <dbReference type="EMBL" id="CAA2630261.1"/>
    </source>
</evidence>
<dbReference type="Gene3D" id="3.30.200.20">
    <property type="entry name" value="Phosphorylase Kinase, domain 1"/>
    <property type="match status" value="1"/>
</dbReference>
<keyword evidence="10" id="KW-1185">Reference proteome</keyword>
<reference evidence="9 10" key="1">
    <citation type="submission" date="2019-12" db="EMBL/GenBank/DDBJ databases">
        <authorList>
            <person name="Scholz U."/>
            <person name="Mascher M."/>
            <person name="Fiebig A."/>
        </authorList>
    </citation>
    <scope>NUCLEOTIDE SEQUENCE</scope>
</reference>
<feature type="domain" description="Protein kinase" evidence="8">
    <location>
        <begin position="90"/>
        <end position="371"/>
    </location>
</feature>
<dbReference type="PROSITE" id="PS00108">
    <property type="entry name" value="PROTEIN_KINASE_ST"/>
    <property type="match status" value="1"/>
</dbReference>
<sequence length="418" mass="45935">MPTSTRPWRPFTANCCVVEEGAVLGNLSRCRPTRTEFSKKVVNLPPFRRLSYSDLSGGSPSSARFTVGLGFGADLHAFQLGELRAITHNFSSSFLLGEGGFGPVHKGYVDDKLRQGLKAQPVAVKVLNTEGLQGHREWLAEVIFLGQLRHPNLVKLIGYCCEDEDRLLVYEFMPRGSLENHLFRRSPVSLSWGTRLKIAIGAAKGLAFLHSADKPVIYRDFKTSNILLDSVGFHGKAVRFRSGKAGTRGEDTHVTTRVMGTHGYAAPEYVMTGHLTTKSDVYSFGVVLLELLTGRRSMDRSRPKKEENIVDWAKPYLTSARKVRYIMDARLGGQYSLKGARDAAALTLQCLSSNAKDRPRMAAVVETLQGLQHLKDMAVNSGSWTATPLAGRRVLSARTKTGGKMGGARRNAVSAKLK</sequence>
<name>A0A7I8JHA0_SPIIN</name>
<dbReference type="InterPro" id="IPR011009">
    <property type="entry name" value="Kinase-like_dom_sf"/>
</dbReference>
<dbReference type="InterPro" id="IPR000719">
    <property type="entry name" value="Prot_kinase_dom"/>
</dbReference>
<evidence type="ECO:0000256" key="5">
    <source>
        <dbReference type="ARBA" id="ARBA00022840"/>
    </source>
</evidence>
<dbReference type="FunFam" id="3.30.200.20:FF:000228">
    <property type="entry name" value="Serine/threonine-protein kinase BIK1"/>
    <property type="match status" value="1"/>
</dbReference>
<dbReference type="PROSITE" id="PS50011">
    <property type="entry name" value="PROTEIN_KINASE_DOM"/>
    <property type="match status" value="1"/>
</dbReference>
<protein>
    <recommendedName>
        <fullName evidence="1">non-specific serine/threonine protein kinase</fullName>
        <ecNumber evidence="1">2.7.11.1</ecNumber>
    </recommendedName>
</protein>
<dbReference type="FunFam" id="1.10.510.10:FF:000095">
    <property type="entry name" value="protein STRUBBELIG-RECEPTOR FAMILY 8"/>
    <property type="match status" value="1"/>
</dbReference>
<evidence type="ECO:0000256" key="1">
    <source>
        <dbReference type="ARBA" id="ARBA00012513"/>
    </source>
</evidence>
<dbReference type="GO" id="GO:0004674">
    <property type="term" value="F:protein serine/threonine kinase activity"/>
    <property type="evidence" value="ECO:0007669"/>
    <property type="project" value="UniProtKB-EC"/>
</dbReference>
<dbReference type="InterPro" id="IPR050823">
    <property type="entry name" value="Plant_Ser_Thr_Prot_Kinase"/>
</dbReference>
<evidence type="ECO:0000256" key="6">
    <source>
        <dbReference type="ARBA" id="ARBA00047899"/>
    </source>
</evidence>
<keyword evidence="4" id="KW-0418">Kinase</keyword>
<evidence type="ECO:0000259" key="8">
    <source>
        <dbReference type="PROSITE" id="PS50011"/>
    </source>
</evidence>
<organism evidence="9">
    <name type="scientific">Spirodela intermedia</name>
    <name type="common">Intermediate duckweed</name>
    <dbReference type="NCBI Taxonomy" id="51605"/>
    <lineage>
        <taxon>Eukaryota</taxon>
        <taxon>Viridiplantae</taxon>
        <taxon>Streptophyta</taxon>
        <taxon>Embryophyta</taxon>
        <taxon>Tracheophyta</taxon>
        <taxon>Spermatophyta</taxon>
        <taxon>Magnoliopsida</taxon>
        <taxon>Liliopsida</taxon>
        <taxon>Araceae</taxon>
        <taxon>Lemnoideae</taxon>
        <taxon>Spirodela</taxon>
    </lineage>
</organism>
<accession>A0A7I8JHA0</accession>
<dbReference type="EMBL" id="LR743600">
    <property type="protein sequence ID" value="CAA2630261.1"/>
    <property type="molecule type" value="Genomic_DNA"/>
</dbReference>
<proteinExistence type="predicted"/>
<evidence type="ECO:0000256" key="4">
    <source>
        <dbReference type="ARBA" id="ARBA00022777"/>
    </source>
</evidence>
<gene>
    <name evidence="9" type="ORF">SI7747_13015907</name>
</gene>
<dbReference type="InterPro" id="IPR001245">
    <property type="entry name" value="Ser-Thr/Tyr_kinase_cat_dom"/>
</dbReference>
<dbReference type="PANTHER" id="PTHR45621">
    <property type="entry name" value="OS01G0588500 PROTEIN-RELATED"/>
    <property type="match status" value="1"/>
</dbReference>
<dbReference type="Gene3D" id="1.10.510.10">
    <property type="entry name" value="Transferase(Phosphotransferase) domain 1"/>
    <property type="match status" value="1"/>
</dbReference>
<keyword evidence="2" id="KW-0808">Transferase</keyword>
<dbReference type="GO" id="GO:0005524">
    <property type="term" value="F:ATP binding"/>
    <property type="evidence" value="ECO:0007669"/>
    <property type="project" value="UniProtKB-KW"/>
</dbReference>
<evidence type="ECO:0000256" key="2">
    <source>
        <dbReference type="ARBA" id="ARBA00022679"/>
    </source>
</evidence>
<keyword evidence="5" id="KW-0067">ATP-binding</keyword>
<evidence type="ECO:0000256" key="7">
    <source>
        <dbReference type="ARBA" id="ARBA00048679"/>
    </source>
</evidence>
<dbReference type="EC" id="2.7.11.1" evidence="1"/>
<comment type="catalytic activity">
    <reaction evidence="6">
        <text>L-threonyl-[protein] + ATP = O-phospho-L-threonyl-[protein] + ADP + H(+)</text>
        <dbReference type="Rhea" id="RHEA:46608"/>
        <dbReference type="Rhea" id="RHEA-COMP:11060"/>
        <dbReference type="Rhea" id="RHEA-COMP:11605"/>
        <dbReference type="ChEBI" id="CHEBI:15378"/>
        <dbReference type="ChEBI" id="CHEBI:30013"/>
        <dbReference type="ChEBI" id="CHEBI:30616"/>
        <dbReference type="ChEBI" id="CHEBI:61977"/>
        <dbReference type="ChEBI" id="CHEBI:456216"/>
        <dbReference type="EC" id="2.7.11.1"/>
    </reaction>
</comment>
<comment type="catalytic activity">
    <reaction evidence="7">
        <text>L-seryl-[protein] + ATP = O-phospho-L-seryl-[protein] + ADP + H(+)</text>
        <dbReference type="Rhea" id="RHEA:17989"/>
        <dbReference type="Rhea" id="RHEA-COMP:9863"/>
        <dbReference type="Rhea" id="RHEA-COMP:11604"/>
        <dbReference type="ChEBI" id="CHEBI:15378"/>
        <dbReference type="ChEBI" id="CHEBI:29999"/>
        <dbReference type="ChEBI" id="CHEBI:30616"/>
        <dbReference type="ChEBI" id="CHEBI:83421"/>
        <dbReference type="ChEBI" id="CHEBI:456216"/>
        <dbReference type="EC" id="2.7.11.1"/>
    </reaction>
</comment>
<dbReference type="Pfam" id="PF07714">
    <property type="entry name" value="PK_Tyr_Ser-Thr"/>
    <property type="match status" value="1"/>
</dbReference>
<keyword evidence="3" id="KW-0547">Nucleotide-binding</keyword>
<dbReference type="SUPFAM" id="SSF56112">
    <property type="entry name" value="Protein kinase-like (PK-like)"/>
    <property type="match status" value="1"/>
</dbReference>
<dbReference type="InterPro" id="IPR008271">
    <property type="entry name" value="Ser/Thr_kinase_AS"/>
</dbReference>
<dbReference type="EMBL" id="CACRZD030000013">
    <property type="protein sequence ID" value="CAA6669504.1"/>
    <property type="molecule type" value="Genomic_DNA"/>
</dbReference>